<reference evidence="3 4" key="1">
    <citation type="journal article" date="2019" name="Sci. Transl. Med.">
        <title>Quorum sensing between bacterial species on the skin protects against epidermal injury in atopic dermatitis.</title>
        <authorList>
            <person name="Williams M.R."/>
        </authorList>
    </citation>
    <scope>NUCLEOTIDE SEQUENCE [LARGE SCALE GENOMIC DNA]</scope>
    <source>
        <strain evidence="3 4">E7</strain>
    </source>
</reference>
<dbReference type="InterPro" id="IPR029410">
    <property type="entry name" value="CAP_assoc"/>
</dbReference>
<dbReference type="InterPro" id="IPR014044">
    <property type="entry name" value="CAP_dom"/>
</dbReference>
<name>A0A292DK52_STALU</name>
<gene>
    <name evidence="3" type="ORF">EQ812_07445</name>
</gene>
<protein>
    <submittedName>
        <fullName evidence="3">CAP domain-containing protein</fullName>
    </submittedName>
</protein>
<organism evidence="3 4">
    <name type="scientific">Staphylococcus lugdunensis</name>
    <dbReference type="NCBI Taxonomy" id="28035"/>
    <lineage>
        <taxon>Bacteria</taxon>
        <taxon>Bacillati</taxon>
        <taxon>Bacillota</taxon>
        <taxon>Bacilli</taxon>
        <taxon>Bacillales</taxon>
        <taxon>Staphylococcaceae</taxon>
        <taxon>Staphylococcus</taxon>
    </lineage>
</organism>
<evidence type="ECO:0000259" key="2">
    <source>
        <dbReference type="Pfam" id="PF14504"/>
    </source>
</evidence>
<dbReference type="PANTHER" id="PTHR31157:SF1">
    <property type="entry name" value="SCP DOMAIN-CONTAINING PROTEIN"/>
    <property type="match status" value="1"/>
</dbReference>
<dbReference type="AlphaFoldDB" id="A0A292DK52"/>
<dbReference type="Pfam" id="PF00188">
    <property type="entry name" value="CAP"/>
    <property type="match status" value="1"/>
</dbReference>
<comment type="caution">
    <text evidence="3">The sequence shown here is derived from an EMBL/GenBank/DDBJ whole genome shotgun (WGS) entry which is preliminary data.</text>
</comment>
<dbReference type="Pfam" id="PF14504">
    <property type="entry name" value="CAP_assoc_N"/>
    <property type="match status" value="1"/>
</dbReference>
<feature type="domain" description="SCP" evidence="1">
    <location>
        <begin position="192"/>
        <end position="308"/>
    </location>
</feature>
<sequence>MQQDVRSFIDQQVFNKEDENEETLKVPQEQPFAVNNVQLNMKKGNVEEKYGKAKRITTNEYGTKWYAYYDGDYQRFVMIAYLDNKVHALYTNQNIITSKSKIKYGTPKQVVRQRLGQPITEMDKQRLRIAIKNSEYDVFHSNHVYTTIFYDKHEQNGVTALMQVSDKMEKRLTKQYAAPSKSLAKSYEMQNVDLINSERKQHQLATLSYSSNISNTARKHSEDMAKHHYFDHTNLDQESPFDRLKADRIEFNAAGENLAYGQVSSIYAHQGLMNSLGHRKNILNEHFNTVGVGVDFNDERQPYWTENYTG</sequence>
<dbReference type="InterPro" id="IPR035940">
    <property type="entry name" value="CAP_sf"/>
</dbReference>
<dbReference type="EMBL" id="SCHB01000004">
    <property type="protein sequence ID" value="TBW72262.1"/>
    <property type="molecule type" value="Genomic_DNA"/>
</dbReference>
<evidence type="ECO:0000313" key="4">
    <source>
        <dbReference type="Proteomes" id="UP000293637"/>
    </source>
</evidence>
<dbReference type="Proteomes" id="UP000293637">
    <property type="component" value="Unassembled WGS sequence"/>
</dbReference>
<evidence type="ECO:0000259" key="1">
    <source>
        <dbReference type="Pfam" id="PF00188"/>
    </source>
</evidence>
<evidence type="ECO:0000313" key="3">
    <source>
        <dbReference type="EMBL" id="TBW72262.1"/>
    </source>
</evidence>
<dbReference type="Gene3D" id="3.40.33.10">
    <property type="entry name" value="CAP"/>
    <property type="match status" value="1"/>
</dbReference>
<proteinExistence type="predicted"/>
<dbReference type="PANTHER" id="PTHR31157">
    <property type="entry name" value="SCP DOMAIN-CONTAINING PROTEIN"/>
    <property type="match status" value="1"/>
</dbReference>
<dbReference type="CDD" id="cd05379">
    <property type="entry name" value="CAP_bacterial"/>
    <property type="match status" value="1"/>
</dbReference>
<dbReference type="OMA" id="LPFFANH"/>
<feature type="domain" description="CAP-associated" evidence="2">
    <location>
        <begin position="39"/>
        <end position="173"/>
    </location>
</feature>
<accession>A0A292DK52</accession>
<dbReference type="SUPFAM" id="SSF55797">
    <property type="entry name" value="PR-1-like"/>
    <property type="match status" value="1"/>
</dbReference>